<feature type="compositionally biased region" description="Gly residues" evidence="1">
    <location>
        <begin position="39"/>
        <end position="61"/>
    </location>
</feature>
<feature type="compositionally biased region" description="Basic and acidic residues" evidence="1">
    <location>
        <begin position="62"/>
        <end position="71"/>
    </location>
</feature>
<feature type="region of interest" description="Disordered" evidence="1">
    <location>
        <begin position="33"/>
        <end position="124"/>
    </location>
</feature>
<evidence type="ECO:0000313" key="3">
    <source>
        <dbReference type="Proteomes" id="UP001522868"/>
    </source>
</evidence>
<proteinExistence type="predicted"/>
<organism evidence="2 3">
    <name type="scientific">Streptomyces lichenis</name>
    <dbReference type="NCBI Taxonomy" id="2306967"/>
    <lineage>
        <taxon>Bacteria</taxon>
        <taxon>Bacillati</taxon>
        <taxon>Actinomycetota</taxon>
        <taxon>Actinomycetes</taxon>
        <taxon>Kitasatosporales</taxon>
        <taxon>Streptomycetaceae</taxon>
        <taxon>Streptomyces</taxon>
    </lineage>
</organism>
<feature type="compositionally biased region" description="Low complexity" evidence="1">
    <location>
        <begin position="77"/>
        <end position="88"/>
    </location>
</feature>
<accession>A0ABT0ICV0</accession>
<evidence type="ECO:0008006" key="4">
    <source>
        <dbReference type="Google" id="ProtNLM"/>
    </source>
</evidence>
<reference evidence="2 3" key="1">
    <citation type="submission" date="2022-04" db="EMBL/GenBank/DDBJ databases">
        <title>Streptomyces sp. nov. LCR6-01 isolated from Lichen of Dirinaria sp.</title>
        <authorList>
            <person name="Kanchanasin P."/>
            <person name="Tanasupawat S."/>
            <person name="Phongsopitanun W."/>
        </authorList>
    </citation>
    <scope>NUCLEOTIDE SEQUENCE [LARGE SCALE GENOMIC DNA]</scope>
    <source>
        <strain evidence="2 3">LCR6-01</strain>
    </source>
</reference>
<comment type="caution">
    <text evidence="2">The sequence shown here is derived from an EMBL/GenBank/DDBJ whole genome shotgun (WGS) entry which is preliminary data.</text>
</comment>
<dbReference type="EMBL" id="JALPTH010000016">
    <property type="protein sequence ID" value="MCK8679148.1"/>
    <property type="molecule type" value="Genomic_DNA"/>
</dbReference>
<feature type="compositionally biased region" description="Basic residues" evidence="1">
    <location>
        <begin position="106"/>
        <end position="116"/>
    </location>
</feature>
<keyword evidence="3" id="KW-1185">Reference proteome</keyword>
<evidence type="ECO:0000313" key="2">
    <source>
        <dbReference type="EMBL" id="MCK8679148.1"/>
    </source>
</evidence>
<protein>
    <recommendedName>
        <fullName evidence="4">Secreted protein</fullName>
    </recommendedName>
</protein>
<gene>
    <name evidence="2" type="ORF">M1O15_17470</name>
</gene>
<name>A0ABT0ICV0_9ACTN</name>
<dbReference type="RefSeq" id="WP_248634810.1">
    <property type="nucleotide sequence ID" value="NZ_JALPTH010000016.1"/>
</dbReference>
<feature type="compositionally biased region" description="Acidic residues" evidence="1">
    <location>
        <begin position="90"/>
        <end position="101"/>
    </location>
</feature>
<sequence>MTQHGGAVMVRRRLRFTVVLLAVVLALTGFQSGLDARKGGSGSGGGGGCSSSKKGNGGGGHGSDHSDDDHGSGSGGDTTTAPTPSASTGEDVEVAVEDCVEDAGPRKRTGTKGKRKGGADDTSATVRVTSRAAAESRFAVRIEFLDSRGKVVDRARTSVTLDAGESRAVELRMGTPRAVDRVVRCAAAAERA</sequence>
<dbReference type="Proteomes" id="UP001522868">
    <property type="component" value="Unassembled WGS sequence"/>
</dbReference>
<evidence type="ECO:0000256" key="1">
    <source>
        <dbReference type="SAM" id="MobiDB-lite"/>
    </source>
</evidence>